<feature type="domain" description="Penicillin-binding protein transpeptidase" evidence="11">
    <location>
        <begin position="346"/>
        <end position="668"/>
    </location>
</feature>
<gene>
    <name evidence="13" type="ORF">A374_05086</name>
</gene>
<dbReference type="SUPFAM" id="SSF56519">
    <property type="entry name" value="Penicillin binding protein dimerisation domain"/>
    <property type="match status" value="1"/>
</dbReference>
<dbReference type="Proteomes" id="UP000004080">
    <property type="component" value="Unassembled WGS sequence"/>
</dbReference>
<dbReference type="Pfam" id="PF03717">
    <property type="entry name" value="PBP_dimer"/>
    <property type="match status" value="1"/>
</dbReference>
<dbReference type="Gene3D" id="3.40.710.10">
    <property type="entry name" value="DD-peptidase/beta-lactamase superfamily"/>
    <property type="match status" value="1"/>
</dbReference>
<dbReference type="InterPro" id="IPR036138">
    <property type="entry name" value="PBP_dimer_sf"/>
</dbReference>
<dbReference type="UniPathway" id="UPA00219"/>
<dbReference type="Pfam" id="PF00905">
    <property type="entry name" value="Transpeptidase"/>
    <property type="match status" value="1"/>
</dbReference>
<dbReference type="EMBL" id="AKKV01000021">
    <property type="protein sequence ID" value="EIT86311.1"/>
    <property type="molecule type" value="Genomic_DNA"/>
</dbReference>
<dbReference type="GO" id="GO:0009252">
    <property type="term" value="P:peptidoglycan biosynthetic process"/>
    <property type="evidence" value="ECO:0007669"/>
    <property type="project" value="UniProtKB-UniPathway"/>
</dbReference>
<keyword evidence="7" id="KW-0573">Peptidoglycan synthesis</keyword>
<evidence type="ECO:0000256" key="10">
    <source>
        <dbReference type="ARBA" id="ARBA00023316"/>
    </source>
</evidence>
<evidence type="ECO:0000256" key="8">
    <source>
        <dbReference type="ARBA" id="ARBA00022989"/>
    </source>
</evidence>
<dbReference type="eggNOG" id="COG0768">
    <property type="taxonomic scope" value="Bacteria"/>
</dbReference>
<keyword evidence="9" id="KW-0472">Membrane</keyword>
<dbReference type="STRING" id="1196324.A374_05086"/>
<protein>
    <submittedName>
        <fullName evidence="13">Penicillin-binding protein 2A</fullName>
    </submittedName>
</protein>
<dbReference type="GO" id="GO:0008360">
    <property type="term" value="P:regulation of cell shape"/>
    <property type="evidence" value="ECO:0007669"/>
    <property type="project" value="UniProtKB-KW"/>
</dbReference>
<name>I8J3G1_9BACL</name>
<dbReference type="GO" id="GO:0009002">
    <property type="term" value="F:serine-type D-Ala-D-Ala carboxypeptidase activity"/>
    <property type="evidence" value="ECO:0007669"/>
    <property type="project" value="UniProtKB-EC"/>
</dbReference>
<evidence type="ECO:0000256" key="9">
    <source>
        <dbReference type="ARBA" id="ARBA00023136"/>
    </source>
</evidence>
<organism evidence="13 14">
    <name type="scientific">Fictibacillus macauensis ZFHKF-1</name>
    <dbReference type="NCBI Taxonomy" id="1196324"/>
    <lineage>
        <taxon>Bacteria</taxon>
        <taxon>Bacillati</taxon>
        <taxon>Bacillota</taxon>
        <taxon>Bacilli</taxon>
        <taxon>Bacillales</taxon>
        <taxon>Fictibacillaceae</taxon>
        <taxon>Fictibacillus</taxon>
    </lineage>
</organism>
<keyword evidence="5" id="KW-0812">Transmembrane</keyword>
<comment type="caution">
    <text evidence="13">The sequence shown here is derived from an EMBL/GenBank/DDBJ whole genome shotgun (WGS) entry which is preliminary data.</text>
</comment>
<dbReference type="Gene3D" id="1.10.10.1230">
    <property type="entry name" value="Penicillin-binding protein, N-terminal non-catalytic domain, head sub-domain"/>
    <property type="match status" value="1"/>
</dbReference>
<evidence type="ECO:0000256" key="5">
    <source>
        <dbReference type="ARBA" id="ARBA00022692"/>
    </source>
</evidence>
<keyword evidence="8" id="KW-1133">Transmembrane helix</keyword>
<dbReference type="GO" id="GO:0008658">
    <property type="term" value="F:penicillin binding"/>
    <property type="evidence" value="ECO:0007669"/>
    <property type="project" value="InterPro"/>
</dbReference>
<keyword evidence="10" id="KW-0961">Cell wall biogenesis/degradation</keyword>
<dbReference type="PANTHER" id="PTHR30627">
    <property type="entry name" value="PEPTIDOGLYCAN D,D-TRANSPEPTIDASE"/>
    <property type="match status" value="1"/>
</dbReference>
<comment type="similarity">
    <text evidence="3">Belongs to the transpeptidase family.</text>
</comment>
<evidence type="ECO:0000256" key="1">
    <source>
        <dbReference type="ARBA" id="ARBA00004167"/>
    </source>
</evidence>
<evidence type="ECO:0000256" key="3">
    <source>
        <dbReference type="ARBA" id="ARBA00007171"/>
    </source>
</evidence>
<evidence type="ECO:0000259" key="12">
    <source>
        <dbReference type="Pfam" id="PF03717"/>
    </source>
</evidence>
<dbReference type="RefSeq" id="WP_007201116.1">
    <property type="nucleotide sequence ID" value="NZ_AKKV01000021.1"/>
</dbReference>
<reference evidence="13 14" key="1">
    <citation type="journal article" date="2012" name="J. Bacteriol.">
        <title>Genome of Bacillus macauensis ZFHKF-1, a Long-Chain-Forming Bacterium.</title>
        <authorList>
            <person name="Cai L."/>
            <person name="Zhang T."/>
        </authorList>
    </citation>
    <scope>NUCLEOTIDE SEQUENCE [LARGE SCALE GENOMIC DNA]</scope>
    <source>
        <strain evidence="13 14">ZFHKF-1</strain>
    </source>
</reference>
<evidence type="ECO:0000256" key="2">
    <source>
        <dbReference type="ARBA" id="ARBA00004236"/>
    </source>
</evidence>
<keyword evidence="4" id="KW-1003">Cell membrane</keyword>
<proteinExistence type="inferred from homology"/>
<dbReference type="InterPro" id="IPR050515">
    <property type="entry name" value="Beta-lactam/transpept"/>
</dbReference>
<feature type="domain" description="Penicillin-binding protein dimerisation" evidence="12">
    <location>
        <begin position="60"/>
        <end position="290"/>
    </location>
</feature>
<dbReference type="OrthoDB" id="9770103at2"/>
<dbReference type="SUPFAM" id="SSF56601">
    <property type="entry name" value="beta-lactamase/transpeptidase-like"/>
    <property type="match status" value="1"/>
</dbReference>
<accession>I8J3G1</accession>
<evidence type="ECO:0000256" key="4">
    <source>
        <dbReference type="ARBA" id="ARBA00022475"/>
    </source>
</evidence>
<keyword evidence="14" id="KW-1185">Reference proteome</keyword>
<dbReference type="PANTHER" id="PTHR30627:SF2">
    <property type="entry name" value="PEPTIDOGLYCAN D,D-TRANSPEPTIDASE MRDA"/>
    <property type="match status" value="1"/>
</dbReference>
<dbReference type="GO" id="GO:0005886">
    <property type="term" value="C:plasma membrane"/>
    <property type="evidence" value="ECO:0007669"/>
    <property type="project" value="UniProtKB-SubCell"/>
</dbReference>
<evidence type="ECO:0000256" key="6">
    <source>
        <dbReference type="ARBA" id="ARBA00022960"/>
    </source>
</evidence>
<dbReference type="InterPro" id="IPR001460">
    <property type="entry name" value="PCN-bd_Tpept"/>
</dbReference>
<dbReference type="GO" id="GO:0071555">
    <property type="term" value="P:cell wall organization"/>
    <property type="evidence" value="ECO:0007669"/>
    <property type="project" value="UniProtKB-KW"/>
</dbReference>
<dbReference type="AlphaFoldDB" id="I8J3G1"/>
<dbReference type="GO" id="GO:0071972">
    <property type="term" value="F:peptidoglycan L,D-transpeptidase activity"/>
    <property type="evidence" value="ECO:0007669"/>
    <property type="project" value="TreeGrafter"/>
</dbReference>
<sequence length="683" mass="77001">MGKKVQKKKKNHVPFRLNVLFVAVFLLFSILILRLGVLQIVQGEEKRLESEAIKKEEAKKEAPRGKIFDSYGNVVVDNKPYFTLTYTKTSGTKSQELYDTAKWIAQHVTIKKKRITEKDKQEFFIFKKSLQEQGLKKLIDARISAAEAKKFKGKELDNLLQSRITKDEIQALTKEDLNVLAVRKEMSTGYAYSPSPIKKELTDEEISVVSENLDKLPGIDVMPDADRQYPFGDSLKTIFGQVKQIPREKQAFLQALNYDNNDQIGVSGIESQYEDTLRGTKEKSVYMTNPKTGKTIGDPKVIAGKRGKDLVLSVDMDLQHNLENIVEQELKKAKARGGNELMNSAYIVMMNPTTGGIYAIAGKKYEDGKYSNDSYGALFNAFEMGSAVKGATVLTGLHKSAISTGEYIYDAPVKIGNTTKKSYTNMGSINELTALERSSNVYMFNIAMRLGKYSYNERKFYGNDYRLGYNVMRYYFSQFGLGIRTGIDFPNESTGYNGGYQQLGNMLDLAIGQFDTYTPVQMVQYVSTIANGGYRVQPRLVKEIREPSTETGKEGRVVDRFEPKILNKIDMRPEYINRVQQGFWQVMHGSQGTAKDFNSSVYHNAAGKTGTAEVKKYDSNGNLISNKDNHTLVGYAPFDKPEVAFAVVAPFGATKGENINKEIGKRALEEYWKLKEKRKKPKE</sequence>
<dbReference type="InterPro" id="IPR012338">
    <property type="entry name" value="Beta-lactam/transpept-like"/>
</dbReference>
<dbReference type="PATRIC" id="fig|1196324.3.peg.1032"/>
<evidence type="ECO:0000256" key="7">
    <source>
        <dbReference type="ARBA" id="ARBA00022984"/>
    </source>
</evidence>
<keyword evidence="6" id="KW-0133">Cell shape</keyword>
<comment type="subcellular location">
    <subcellularLocation>
        <location evidence="2">Cell membrane</location>
    </subcellularLocation>
    <subcellularLocation>
        <location evidence="1">Membrane</location>
        <topology evidence="1">Single-pass membrane protein</topology>
    </subcellularLocation>
</comment>
<evidence type="ECO:0000259" key="11">
    <source>
        <dbReference type="Pfam" id="PF00905"/>
    </source>
</evidence>
<dbReference type="Gene3D" id="3.90.1310.10">
    <property type="entry name" value="Penicillin-binding protein 2a (Domain 2)"/>
    <property type="match status" value="1"/>
</dbReference>
<evidence type="ECO:0000313" key="14">
    <source>
        <dbReference type="Proteomes" id="UP000004080"/>
    </source>
</evidence>
<dbReference type="InterPro" id="IPR005311">
    <property type="entry name" value="PBP_dimer"/>
</dbReference>
<evidence type="ECO:0000313" key="13">
    <source>
        <dbReference type="EMBL" id="EIT86311.1"/>
    </source>
</evidence>